<gene>
    <name evidence="1" type="ORF">EHQ52_15445</name>
</gene>
<dbReference type="EMBL" id="RQFY01000007">
    <property type="protein sequence ID" value="TGL31330.1"/>
    <property type="molecule type" value="Genomic_DNA"/>
</dbReference>
<protein>
    <recommendedName>
        <fullName evidence="3">DUF1795 domain-containing protein</fullName>
    </recommendedName>
</protein>
<dbReference type="OrthoDB" id="881411at2"/>
<sequence length="189" mass="21766">MIRKILITYVIFNILCIFDLYSQENTELPAPPDGYQWLSLKEIKGFILKPKNYFFKTEVKDQTTAYFVTKEDIGKIGKFKTGLSVNVVRGLKNKKAIDLVASYYESYKLKQNLLSSDRITMDVFDGIRIRFVDTNEAENEKVRQEILFLANTKTNTFYIISFEYPEKDASASAKVGPTILNNLSLETEI</sequence>
<comment type="caution">
    <text evidence="1">The sequence shown here is derived from an EMBL/GenBank/DDBJ whole genome shotgun (WGS) entry which is preliminary data.</text>
</comment>
<dbReference type="AlphaFoldDB" id="A0A4R9J5B4"/>
<reference evidence="1" key="1">
    <citation type="journal article" date="2019" name="PLoS Negl. Trop. Dis.">
        <title>Revisiting the worldwide diversity of Leptospira species in the environment.</title>
        <authorList>
            <person name="Vincent A.T."/>
            <person name="Schiettekatte O."/>
            <person name="Bourhy P."/>
            <person name="Veyrier F.J."/>
            <person name="Picardeau M."/>
        </authorList>
    </citation>
    <scope>NUCLEOTIDE SEQUENCE [LARGE SCALE GENOMIC DNA]</scope>
    <source>
        <strain evidence="1">201800265</strain>
    </source>
</reference>
<keyword evidence="2" id="KW-1185">Reference proteome</keyword>
<proteinExistence type="predicted"/>
<evidence type="ECO:0000313" key="1">
    <source>
        <dbReference type="EMBL" id="TGL31330.1"/>
    </source>
</evidence>
<name>A0A4R9J5B4_9LEPT</name>
<dbReference type="Proteomes" id="UP000297871">
    <property type="component" value="Unassembled WGS sequence"/>
</dbReference>
<organism evidence="1 2">
    <name type="scientific">Leptospira koniambonensis</name>
    <dbReference type="NCBI Taxonomy" id="2484950"/>
    <lineage>
        <taxon>Bacteria</taxon>
        <taxon>Pseudomonadati</taxon>
        <taxon>Spirochaetota</taxon>
        <taxon>Spirochaetia</taxon>
        <taxon>Leptospirales</taxon>
        <taxon>Leptospiraceae</taxon>
        <taxon>Leptospira</taxon>
    </lineage>
</organism>
<evidence type="ECO:0000313" key="2">
    <source>
        <dbReference type="Proteomes" id="UP000297871"/>
    </source>
</evidence>
<accession>A0A4R9J5B4</accession>
<dbReference type="RefSeq" id="WP_135616086.1">
    <property type="nucleotide sequence ID" value="NZ_JBNURZ010000005.1"/>
</dbReference>
<evidence type="ECO:0008006" key="3">
    <source>
        <dbReference type="Google" id="ProtNLM"/>
    </source>
</evidence>